<dbReference type="Gene3D" id="1.10.10.1320">
    <property type="entry name" value="Anti-sigma factor, zinc-finger domain"/>
    <property type="match status" value="1"/>
</dbReference>
<protein>
    <submittedName>
        <fullName evidence="3">Unannotated protein</fullName>
    </submittedName>
</protein>
<dbReference type="Pfam" id="PF13490">
    <property type="entry name" value="zf-HC2"/>
    <property type="match status" value="1"/>
</dbReference>
<dbReference type="InterPro" id="IPR024020">
    <property type="entry name" value="Anit_sigma_mycothiol_RsrA"/>
</dbReference>
<dbReference type="InterPro" id="IPR027383">
    <property type="entry name" value="Znf_put"/>
</dbReference>
<reference evidence="3" key="1">
    <citation type="submission" date="2020-05" db="EMBL/GenBank/DDBJ databases">
        <authorList>
            <person name="Chiriac C."/>
            <person name="Salcher M."/>
            <person name="Ghai R."/>
            <person name="Kavagutti S V."/>
        </authorList>
    </citation>
    <scope>NUCLEOTIDE SEQUENCE</scope>
</reference>
<accession>A0A6J7E1S2</accession>
<evidence type="ECO:0000259" key="1">
    <source>
        <dbReference type="Pfam" id="PF13490"/>
    </source>
</evidence>
<dbReference type="EMBL" id="CAFBPM010000001">
    <property type="protein sequence ID" value="CAB5006207.1"/>
    <property type="molecule type" value="Genomic_DNA"/>
</dbReference>
<name>A0A6J7E1S2_9ZZZZ</name>
<dbReference type="InterPro" id="IPR041916">
    <property type="entry name" value="Anti_sigma_zinc_sf"/>
</dbReference>
<gene>
    <name evidence="2" type="ORF">UFOPK3164_00396</name>
    <name evidence="3" type="ORF">UFOPK3427_01055</name>
    <name evidence="4" type="ORF">UFOPK4112_00031</name>
</gene>
<sequence length="92" mass="10252">MTNIEKNEGRQSGPVDCDAAVHELYHFLDGELTQERRDQIARHLDQCAPCGSAVHFESELRKVLADQCQEQVPDALKERIALAIGEADRHGA</sequence>
<feature type="domain" description="Putative zinc-finger" evidence="1">
    <location>
        <begin position="17"/>
        <end position="50"/>
    </location>
</feature>
<dbReference type="EMBL" id="CAFABE010000011">
    <property type="protein sequence ID" value="CAB4820749.1"/>
    <property type="molecule type" value="Genomic_DNA"/>
</dbReference>
<evidence type="ECO:0000313" key="3">
    <source>
        <dbReference type="EMBL" id="CAB4874784.1"/>
    </source>
</evidence>
<dbReference type="NCBIfam" id="TIGR03988">
    <property type="entry name" value="antisig_RsrA"/>
    <property type="match status" value="1"/>
</dbReference>
<evidence type="ECO:0000313" key="2">
    <source>
        <dbReference type="EMBL" id="CAB4820749.1"/>
    </source>
</evidence>
<dbReference type="AlphaFoldDB" id="A0A6J7E1S2"/>
<organism evidence="3">
    <name type="scientific">freshwater metagenome</name>
    <dbReference type="NCBI Taxonomy" id="449393"/>
    <lineage>
        <taxon>unclassified sequences</taxon>
        <taxon>metagenomes</taxon>
        <taxon>ecological metagenomes</taxon>
    </lineage>
</organism>
<evidence type="ECO:0000313" key="4">
    <source>
        <dbReference type="EMBL" id="CAB5006207.1"/>
    </source>
</evidence>
<proteinExistence type="predicted"/>
<dbReference type="EMBL" id="CAFBLT010000001">
    <property type="protein sequence ID" value="CAB4874784.1"/>
    <property type="molecule type" value="Genomic_DNA"/>
</dbReference>